<dbReference type="InterPro" id="IPR023620">
    <property type="entry name" value="SmpB"/>
</dbReference>
<feature type="region of interest" description="Disordered" evidence="4">
    <location>
        <begin position="139"/>
        <end position="163"/>
    </location>
</feature>
<dbReference type="EMBL" id="CP021455">
    <property type="protein sequence ID" value="ARU06762.1"/>
    <property type="molecule type" value="Genomic_DNA"/>
</dbReference>
<dbReference type="Gene3D" id="2.40.280.10">
    <property type="match status" value="1"/>
</dbReference>
<dbReference type="GO" id="GO:0003723">
    <property type="term" value="F:RNA binding"/>
    <property type="evidence" value="ECO:0007669"/>
    <property type="project" value="UniProtKB-UniRule"/>
</dbReference>
<dbReference type="InterPro" id="IPR020081">
    <property type="entry name" value="SsrA-bd_prot_CS"/>
</dbReference>
<name>A0A1Y0ETZ0_9BURK</name>
<keyword evidence="2 3" id="KW-0694">RNA-binding</keyword>
<gene>
    <name evidence="3" type="primary">smpB</name>
    <name evidence="5" type="ORF">CCO03_09695</name>
</gene>
<dbReference type="PROSITE" id="PS01317">
    <property type="entry name" value="SSRP"/>
    <property type="match status" value="1"/>
</dbReference>
<keyword evidence="1 3" id="KW-0963">Cytoplasm</keyword>
<dbReference type="RefSeq" id="WP_087284490.1">
    <property type="nucleotide sequence ID" value="NZ_CP021455.1"/>
</dbReference>
<dbReference type="PANTHER" id="PTHR30308:SF2">
    <property type="entry name" value="SSRA-BINDING PROTEIN"/>
    <property type="match status" value="1"/>
</dbReference>
<dbReference type="HAMAP" id="MF_00023">
    <property type="entry name" value="SmpB"/>
    <property type="match status" value="1"/>
</dbReference>
<keyword evidence="6" id="KW-1185">Reference proteome</keyword>
<dbReference type="OrthoDB" id="9805462at2"/>
<dbReference type="PANTHER" id="PTHR30308">
    <property type="entry name" value="TMRNA-BINDING COMPONENT OF TRANS-TRANSLATION TAGGING COMPLEX"/>
    <property type="match status" value="1"/>
</dbReference>
<comment type="subcellular location">
    <subcellularLocation>
        <location evidence="3">Cytoplasm</location>
    </subcellularLocation>
    <text evidence="3">The tmRNA-SmpB complex associates with stalled 70S ribosomes.</text>
</comment>
<dbReference type="AlphaFoldDB" id="A0A1Y0ETZ0"/>
<dbReference type="Proteomes" id="UP000196138">
    <property type="component" value="Chromosome"/>
</dbReference>
<evidence type="ECO:0000256" key="3">
    <source>
        <dbReference type="HAMAP-Rule" id="MF_00023"/>
    </source>
</evidence>
<dbReference type="GO" id="GO:0070929">
    <property type="term" value="P:trans-translation"/>
    <property type="evidence" value="ECO:0007669"/>
    <property type="project" value="UniProtKB-UniRule"/>
</dbReference>
<dbReference type="KEGG" id="cser:CCO03_09695"/>
<protein>
    <recommendedName>
        <fullName evidence="3">SsrA-binding protein</fullName>
    </recommendedName>
    <alternativeName>
        <fullName evidence="3">Small protein B</fullName>
    </alternativeName>
</protein>
<dbReference type="NCBIfam" id="NF003843">
    <property type="entry name" value="PRK05422.1"/>
    <property type="match status" value="1"/>
</dbReference>
<dbReference type="GO" id="GO:0005829">
    <property type="term" value="C:cytosol"/>
    <property type="evidence" value="ECO:0007669"/>
    <property type="project" value="TreeGrafter"/>
</dbReference>
<dbReference type="InterPro" id="IPR000037">
    <property type="entry name" value="SsrA-bd_prot"/>
</dbReference>
<proteinExistence type="inferred from homology"/>
<dbReference type="SUPFAM" id="SSF74982">
    <property type="entry name" value="Small protein B (SmpB)"/>
    <property type="match status" value="1"/>
</dbReference>
<evidence type="ECO:0000313" key="5">
    <source>
        <dbReference type="EMBL" id="ARU06762.1"/>
    </source>
</evidence>
<accession>A0A1Y0ETZ0</accession>
<sequence>MSKAKTGAAKPAVKPIIADNKKARFNYFVEERFEAGMVLEGWEVKALRAGKVQLTDGYVVIRDGELFVLGAQINPLGTASTHVRPDAVRTKKLLLHKHEISRLIGKVEQKGYTLVPLNLHWKNGRVKCEVALAKGKADHDKRDTIREREGKREVERALKSFKR</sequence>
<dbReference type="NCBIfam" id="TIGR00086">
    <property type="entry name" value="smpB"/>
    <property type="match status" value="1"/>
</dbReference>
<evidence type="ECO:0000256" key="1">
    <source>
        <dbReference type="ARBA" id="ARBA00022490"/>
    </source>
</evidence>
<dbReference type="CDD" id="cd09294">
    <property type="entry name" value="SmpB"/>
    <property type="match status" value="1"/>
</dbReference>
<comment type="similarity">
    <text evidence="3">Belongs to the SmpB family.</text>
</comment>
<dbReference type="GO" id="GO:0070930">
    <property type="term" value="P:trans-translation-dependent protein tagging"/>
    <property type="evidence" value="ECO:0007669"/>
    <property type="project" value="TreeGrafter"/>
</dbReference>
<dbReference type="Pfam" id="PF01668">
    <property type="entry name" value="SmpB"/>
    <property type="match status" value="1"/>
</dbReference>
<reference evidence="5 6" key="1">
    <citation type="submission" date="2017-05" db="EMBL/GenBank/DDBJ databases">
        <authorList>
            <person name="Song R."/>
            <person name="Chenine A.L."/>
            <person name="Ruprecht R.M."/>
        </authorList>
    </citation>
    <scope>NUCLEOTIDE SEQUENCE [LARGE SCALE GENOMIC DNA]</scope>
    <source>
        <strain evidence="5 6">DSM 26136</strain>
    </source>
</reference>
<evidence type="ECO:0000256" key="2">
    <source>
        <dbReference type="ARBA" id="ARBA00022884"/>
    </source>
</evidence>
<evidence type="ECO:0000313" key="6">
    <source>
        <dbReference type="Proteomes" id="UP000196138"/>
    </source>
</evidence>
<organism evidence="5 6">
    <name type="scientific">Comamonas serinivorans</name>
    <dbReference type="NCBI Taxonomy" id="1082851"/>
    <lineage>
        <taxon>Bacteria</taxon>
        <taxon>Pseudomonadati</taxon>
        <taxon>Pseudomonadota</taxon>
        <taxon>Betaproteobacteria</taxon>
        <taxon>Burkholderiales</taxon>
        <taxon>Comamonadaceae</taxon>
        <taxon>Comamonas</taxon>
    </lineage>
</organism>
<comment type="function">
    <text evidence="3">Required for rescue of stalled ribosomes mediated by trans-translation. Binds to transfer-messenger RNA (tmRNA), required for stable association of tmRNA with ribosomes. tmRNA and SmpB together mimic tRNA shape, replacing the anticodon stem-loop with SmpB. tmRNA is encoded by the ssrA gene; the 2 termini fold to resemble tRNA(Ala) and it encodes a 'tag peptide', a short internal open reading frame. During trans-translation Ala-aminoacylated tmRNA acts like a tRNA, entering the A-site of stalled ribosomes, displacing the stalled mRNA. The ribosome then switches to translate the ORF on the tmRNA; the nascent peptide is terminated with the 'tag peptide' encoded by the tmRNA and targeted for degradation. The ribosome is freed to recommence translation, which seems to be the essential function of trans-translation.</text>
</comment>
<evidence type="ECO:0000256" key="4">
    <source>
        <dbReference type="SAM" id="MobiDB-lite"/>
    </source>
</evidence>